<name>W8RUJ1_9RHOB</name>
<gene>
    <name evidence="3" type="ORF">roselon_02561</name>
</gene>
<evidence type="ECO:0000313" key="3">
    <source>
        <dbReference type="EMBL" id="AHM04879.1"/>
    </source>
</evidence>
<evidence type="ECO:0000256" key="1">
    <source>
        <dbReference type="SAM" id="MobiDB-lite"/>
    </source>
</evidence>
<evidence type="ECO:0000313" key="4">
    <source>
        <dbReference type="Proteomes" id="UP000019593"/>
    </source>
</evidence>
<dbReference type="SUPFAM" id="SSF51182">
    <property type="entry name" value="RmlC-like cupins"/>
    <property type="match status" value="1"/>
</dbReference>
<dbReference type="STRING" id="1294273.roselon_02561"/>
<dbReference type="AlphaFoldDB" id="W8RUJ1"/>
<evidence type="ECO:0000259" key="2">
    <source>
        <dbReference type="Pfam" id="PF06172"/>
    </source>
</evidence>
<dbReference type="KEGG" id="red:roselon_02561"/>
<dbReference type="InterPro" id="IPR009327">
    <property type="entry name" value="Cupin_DUF985"/>
</dbReference>
<protein>
    <recommendedName>
        <fullName evidence="2">DUF985 domain-containing protein</fullName>
    </recommendedName>
</protein>
<dbReference type="HOGENOM" id="CLU_2737519_0_0_5"/>
<dbReference type="InterPro" id="IPR014710">
    <property type="entry name" value="RmlC-like_jellyroll"/>
</dbReference>
<keyword evidence="4" id="KW-1185">Reference proteome</keyword>
<dbReference type="Proteomes" id="UP000019593">
    <property type="component" value="Chromosome"/>
</dbReference>
<dbReference type="Gene3D" id="2.60.120.10">
    <property type="entry name" value="Jelly Rolls"/>
    <property type="match status" value="1"/>
</dbReference>
<feature type="domain" description="DUF985" evidence="2">
    <location>
        <begin position="8"/>
        <end position="62"/>
    </location>
</feature>
<proteinExistence type="predicted"/>
<dbReference type="EMBL" id="CP004372">
    <property type="protein sequence ID" value="AHM04879.1"/>
    <property type="molecule type" value="Genomic_DNA"/>
</dbReference>
<dbReference type="PATRIC" id="fig|1294273.3.peg.2531"/>
<feature type="region of interest" description="Disordered" evidence="1">
    <location>
        <begin position="1"/>
        <end position="22"/>
    </location>
</feature>
<accession>W8RUJ1</accession>
<dbReference type="eggNOG" id="COG3542">
    <property type="taxonomic scope" value="Bacteria"/>
</dbReference>
<sequence>MSLSETAAGPTTDHLLTPDLAQGRPQIIVPKDHWQMAQSTGEHTLVSCTVSPGFRFEGFTLAAPGFDIPRS</sequence>
<dbReference type="InterPro" id="IPR011051">
    <property type="entry name" value="RmlC_Cupin_sf"/>
</dbReference>
<organism evidence="3 4">
    <name type="scientific">Roseicyclus elongatus DSM 19469</name>
    <dbReference type="NCBI Taxonomy" id="1294273"/>
    <lineage>
        <taxon>Bacteria</taxon>
        <taxon>Pseudomonadati</taxon>
        <taxon>Pseudomonadota</taxon>
        <taxon>Alphaproteobacteria</taxon>
        <taxon>Rhodobacterales</taxon>
        <taxon>Roseobacteraceae</taxon>
        <taxon>Roseicyclus</taxon>
    </lineage>
</organism>
<reference evidence="3 4" key="1">
    <citation type="submission" date="2013-03" db="EMBL/GenBank/DDBJ databases">
        <authorList>
            <person name="Fiebig A."/>
            <person name="Goeker M."/>
            <person name="Klenk H.-P.P."/>
        </authorList>
    </citation>
    <scope>NUCLEOTIDE SEQUENCE [LARGE SCALE GENOMIC DNA]</scope>
    <source>
        <strain evidence="4">DSM 19469</strain>
    </source>
</reference>
<dbReference type="Pfam" id="PF06172">
    <property type="entry name" value="Cupin_5"/>
    <property type="match status" value="1"/>
</dbReference>